<evidence type="ECO:0000256" key="5">
    <source>
        <dbReference type="PROSITE-ProRule" id="PRU10141"/>
    </source>
</evidence>
<keyword evidence="3 9" id="KW-0418">Kinase</keyword>
<dbReference type="PANTHER" id="PTHR43289">
    <property type="entry name" value="MITOGEN-ACTIVATED PROTEIN KINASE KINASE KINASE 20-RELATED"/>
    <property type="match status" value="1"/>
</dbReference>
<evidence type="ECO:0000256" key="1">
    <source>
        <dbReference type="ARBA" id="ARBA00022679"/>
    </source>
</evidence>
<keyword evidence="7" id="KW-0812">Transmembrane</keyword>
<evidence type="ECO:0000256" key="2">
    <source>
        <dbReference type="ARBA" id="ARBA00022741"/>
    </source>
</evidence>
<keyword evidence="7" id="KW-1133">Transmembrane helix</keyword>
<evidence type="ECO:0000313" key="10">
    <source>
        <dbReference type="Proteomes" id="UP000442990"/>
    </source>
</evidence>
<protein>
    <submittedName>
        <fullName evidence="9">Serine/threonine protein kinase</fullName>
    </submittedName>
</protein>
<dbReference type="GO" id="GO:0004674">
    <property type="term" value="F:protein serine/threonine kinase activity"/>
    <property type="evidence" value="ECO:0007669"/>
    <property type="project" value="UniProtKB-KW"/>
</dbReference>
<dbReference type="Gene3D" id="1.10.510.10">
    <property type="entry name" value="Transferase(Phosphotransferase) domain 1"/>
    <property type="match status" value="1"/>
</dbReference>
<proteinExistence type="predicted"/>
<dbReference type="Proteomes" id="UP000442990">
    <property type="component" value="Unassembled WGS sequence"/>
</dbReference>
<dbReference type="SMART" id="SM00220">
    <property type="entry name" value="S_TKc"/>
    <property type="match status" value="1"/>
</dbReference>
<dbReference type="InterPro" id="IPR017441">
    <property type="entry name" value="Protein_kinase_ATP_BS"/>
</dbReference>
<dbReference type="Pfam" id="PF00069">
    <property type="entry name" value="Pkinase"/>
    <property type="match status" value="1"/>
</dbReference>
<keyword evidence="4 5" id="KW-0067">ATP-binding</keyword>
<evidence type="ECO:0000256" key="4">
    <source>
        <dbReference type="ARBA" id="ARBA00022840"/>
    </source>
</evidence>
<feature type="binding site" evidence="5">
    <location>
        <position position="52"/>
    </location>
    <ligand>
        <name>ATP</name>
        <dbReference type="ChEBI" id="CHEBI:30616"/>
    </ligand>
</feature>
<evidence type="ECO:0000259" key="8">
    <source>
        <dbReference type="PROSITE" id="PS50011"/>
    </source>
</evidence>
<keyword evidence="7" id="KW-0472">Membrane</keyword>
<dbReference type="AlphaFoldDB" id="A0A7J5DPR1"/>
<feature type="compositionally biased region" description="Low complexity" evidence="6">
    <location>
        <begin position="356"/>
        <end position="387"/>
    </location>
</feature>
<accession>A0A7J5DPR1</accession>
<comment type="caution">
    <text evidence="9">The sequence shown here is derived from an EMBL/GenBank/DDBJ whole genome shotgun (WGS) entry which is preliminary data.</text>
</comment>
<keyword evidence="2 5" id="KW-0547">Nucleotide-binding</keyword>
<evidence type="ECO:0000313" key="9">
    <source>
        <dbReference type="EMBL" id="KAB1990736.1"/>
    </source>
</evidence>
<dbReference type="InterPro" id="IPR011009">
    <property type="entry name" value="Kinase-like_dom_sf"/>
</dbReference>
<gene>
    <name evidence="9" type="ORF">F8144_02070</name>
</gene>
<evidence type="ECO:0000256" key="7">
    <source>
        <dbReference type="SAM" id="Phobius"/>
    </source>
</evidence>
<dbReference type="InterPro" id="IPR000719">
    <property type="entry name" value="Prot_kinase_dom"/>
</dbReference>
<dbReference type="RefSeq" id="WP_151467290.1">
    <property type="nucleotide sequence ID" value="NZ_WBKG01000001.1"/>
</dbReference>
<feature type="domain" description="Protein kinase" evidence="8">
    <location>
        <begin position="24"/>
        <end position="276"/>
    </location>
</feature>
<dbReference type="PROSITE" id="PS50011">
    <property type="entry name" value="PROTEIN_KINASE_DOM"/>
    <property type="match status" value="1"/>
</dbReference>
<dbReference type="PROSITE" id="PS00108">
    <property type="entry name" value="PROTEIN_KINASE_ST"/>
    <property type="match status" value="1"/>
</dbReference>
<name>A0A7J5DPR1_9ACTN</name>
<feature type="region of interest" description="Disordered" evidence="6">
    <location>
        <begin position="348"/>
        <end position="428"/>
    </location>
</feature>
<organism evidence="9 10">
    <name type="scientific">Streptomyces triticiradicis</name>
    <dbReference type="NCBI Taxonomy" id="2651189"/>
    <lineage>
        <taxon>Bacteria</taxon>
        <taxon>Bacillati</taxon>
        <taxon>Actinomycetota</taxon>
        <taxon>Actinomycetes</taxon>
        <taxon>Kitasatosporales</taxon>
        <taxon>Streptomycetaceae</taxon>
        <taxon>Streptomyces</taxon>
    </lineage>
</organism>
<keyword evidence="10" id="KW-1185">Reference proteome</keyword>
<sequence>MSESGSSGRVQPAHAGDPSRIGPYRIVGRLGAGGMGTVHAGVAPDGMRVAVKVIHPSQAQDPHFRARFRREVEMSSRVTGPYLIPLLTADANAANPWLATEYVAGPTLNQQVLAQGRLTGPGLYAFAAATAQALSAVHAVGVVHRDVKPQNVILTPSGPRVLDFGIAHADDDTRATHPGATTGTPGWISPEQYRTGATGPEGDLFAWGALVAYAATGRPPFGTGAPDAVAFRVTSGEPDLDGVPASLREIVRRALSKEPGDRPSADDAAEECFELLAAQLIQAMRADTLFTRAEDMITAVWDMPPVDDPAWPKPARRGRRPWGGMLVVAAAVIGGLAGGVMALMPGKAEGGRHGASDVSSVPVSSVPASSAPVSPAPLSSAPASFPAGLPKPSGASTRTSTSKKRKPAVSGGPASAESWAEARPARGEGEHDVARAVLRDQGLLVQELGDGIDLTPGTVRFHVPRGEVYLSYRLSSDEPGTMYAETEVADLMCRTLRDAVLRLHPDLPYRTYVMVKEATGHDPQVTWDDGFTTGARCASADDDALNPSYAGLGWEPDEQGLGQAMIPSTDSDEIDVADRATRKIIERTNGMRGTLGTERELGNAELKMGFDPGHSAMYVWSDYRTWNQEQTAAWADMAAGEACRALVRQRDGAGDTWPYSRYAVAEKSGSGYLMIRWGTAGTPADCPV</sequence>
<dbReference type="PANTHER" id="PTHR43289:SF34">
    <property type="entry name" value="SERINE_THREONINE-PROTEIN KINASE YBDM-RELATED"/>
    <property type="match status" value="1"/>
</dbReference>
<dbReference type="PROSITE" id="PS00107">
    <property type="entry name" value="PROTEIN_KINASE_ATP"/>
    <property type="match status" value="1"/>
</dbReference>
<feature type="region of interest" description="Disordered" evidence="6">
    <location>
        <begin position="1"/>
        <end position="21"/>
    </location>
</feature>
<dbReference type="GO" id="GO:0005524">
    <property type="term" value="F:ATP binding"/>
    <property type="evidence" value="ECO:0007669"/>
    <property type="project" value="UniProtKB-UniRule"/>
</dbReference>
<dbReference type="SUPFAM" id="SSF56112">
    <property type="entry name" value="Protein kinase-like (PK-like)"/>
    <property type="match status" value="1"/>
</dbReference>
<evidence type="ECO:0000256" key="6">
    <source>
        <dbReference type="SAM" id="MobiDB-lite"/>
    </source>
</evidence>
<reference evidence="9 10" key="1">
    <citation type="submission" date="2019-09" db="EMBL/GenBank/DDBJ databases">
        <title>Isolation and identification of active actinomycetes.</title>
        <authorList>
            <person name="Yu Z."/>
            <person name="Han C."/>
            <person name="Yu B."/>
        </authorList>
    </citation>
    <scope>NUCLEOTIDE SEQUENCE [LARGE SCALE GENOMIC DNA]</scope>
    <source>
        <strain evidence="9 10">NEAU-H2</strain>
    </source>
</reference>
<keyword evidence="1" id="KW-0808">Transferase</keyword>
<dbReference type="InterPro" id="IPR008271">
    <property type="entry name" value="Ser/Thr_kinase_AS"/>
</dbReference>
<keyword evidence="9" id="KW-0723">Serine/threonine-protein kinase</keyword>
<feature type="transmembrane region" description="Helical" evidence="7">
    <location>
        <begin position="322"/>
        <end position="343"/>
    </location>
</feature>
<dbReference type="Gene3D" id="3.30.200.20">
    <property type="entry name" value="Phosphorylase Kinase, domain 1"/>
    <property type="match status" value="1"/>
</dbReference>
<evidence type="ECO:0000256" key="3">
    <source>
        <dbReference type="ARBA" id="ARBA00022777"/>
    </source>
</evidence>
<dbReference type="EMBL" id="WBKG01000001">
    <property type="protein sequence ID" value="KAB1990736.1"/>
    <property type="molecule type" value="Genomic_DNA"/>
</dbReference>
<dbReference type="CDD" id="cd14014">
    <property type="entry name" value="STKc_PknB_like"/>
    <property type="match status" value="1"/>
</dbReference>